<organism evidence="1 2">
    <name type="scientific">Streptomyces alboflavus</name>
    <dbReference type="NCBI Taxonomy" id="67267"/>
    <lineage>
        <taxon>Bacteria</taxon>
        <taxon>Bacillati</taxon>
        <taxon>Actinomycetota</taxon>
        <taxon>Actinomycetes</taxon>
        <taxon>Kitasatosporales</taxon>
        <taxon>Streptomycetaceae</taxon>
        <taxon>Streptomyces</taxon>
    </lineage>
</organism>
<dbReference type="Proteomes" id="UP000195880">
    <property type="component" value="Chromosome"/>
</dbReference>
<accession>A0A1Z1WS70</accession>
<protein>
    <submittedName>
        <fullName evidence="1">Dehydratase</fullName>
    </submittedName>
</protein>
<reference evidence="1 2" key="1">
    <citation type="submission" date="2017-05" db="EMBL/GenBank/DDBJ databases">
        <title>Streptomyces alboflavus Genome sequencing and assembly.</title>
        <authorList>
            <person name="Wang Y."/>
            <person name="Du B."/>
            <person name="Ding Y."/>
            <person name="Liu H."/>
            <person name="Hou Q."/>
            <person name="Liu K."/>
            <person name="Wang C."/>
            <person name="Yao L."/>
        </authorList>
    </citation>
    <scope>NUCLEOTIDE SEQUENCE [LARGE SCALE GENOMIC DNA]</scope>
    <source>
        <strain evidence="1 2">MDJK44</strain>
    </source>
</reference>
<dbReference type="AlphaFoldDB" id="A0A1Z1WS70"/>
<dbReference type="EMBL" id="CP021748">
    <property type="protein sequence ID" value="ARX89239.1"/>
    <property type="molecule type" value="Genomic_DNA"/>
</dbReference>
<dbReference type="KEGG" id="salf:SMD44_08726"/>
<proteinExistence type="predicted"/>
<keyword evidence="2" id="KW-1185">Reference proteome</keyword>
<evidence type="ECO:0000313" key="1">
    <source>
        <dbReference type="EMBL" id="ARX89239.1"/>
    </source>
</evidence>
<evidence type="ECO:0000313" key="2">
    <source>
        <dbReference type="Proteomes" id="UP000195880"/>
    </source>
</evidence>
<sequence length="65" mass="7468">MPVLLERGDFSRETAIFDHSVRRGLIGDCSVAWKTGIARTLAELFEEYQERIGEYFDTRLDSGRS</sequence>
<gene>
    <name evidence="1" type="ORF">SMD44_08726</name>
</gene>
<name>A0A1Z1WS70_9ACTN</name>